<name>A0A6P6S1H6_9EIME</name>
<dbReference type="InterPro" id="IPR036180">
    <property type="entry name" value="Gelsolin-like_dom_sf"/>
</dbReference>
<dbReference type="InterPro" id="IPR012990">
    <property type="entry name" value="Beta-sandwich_Sec23_24"/>
</dbReference>
<evidence type="ECO:0000259" key="7">
    <source>
        <dbReference type="Pfam" id="PF04815"/>
    </source>
</evidence>
<proteinExistence type="inferred from homology"/>
<dbReference type="Gene3D" id="2.30.30.380">
    <property type="entry name" value="Zn-finger domain of Sec23/24"/>
    <property type="match status" value="2"/>
</dbReference>
<organism evidence="9 10">
    <name type="scientific">Cyclospora cayetanensis</name>
    <dbReference type="NCBI Taxonomy" id="88456"/>
    <lineage>
        <taxon>Eukaryota</taxon>
        <taxon>Sar</taxon>
        <taxon>Alveolata</taxon>
        <taxon>Apicomplexa</taxon>
        <taxon>Conoidasida</taxon>
        <taxon>Coccidia</taxon>
        <taxon>Eucoccidiorida</taxon>
        <taxon>Eimeriorina</taxon>
        <taxon>Eimeriidae</taxon>
        <taxon>Cyclospora</taxon>
    </lineage>
</organism>
<dbReference type="Pfam" id="PF04815">
    <property type="entry name" value="Sec23_helical"/>
    <property type="match status" value="1"/>
</dbReference>
<dbReference type="Pfam" id="PF04811">
    <property type="entry name" value="Sec23_trunk"/>
    <property type="match status" value="1"/>
</dbReference>
<dbReference type="InterPro" id="IPR050550">
    <property type="entry name" value="SEC23_SEC24_subfamily"/>
</dbReference>
<dbReference type="SUPFAM" id="SSF82754">
    <property type="entry name" value="C-terminal, gelsolin-like domain of Sec23/24"/>
    <property type="match status" value="1"/>
</dbReference>
<keyword evidence="3" id="KW-0653">Protein transport</keyword>
<dbReference type="GO" id="GO:0008270">
    <property type="term" value="F:zinc ion binding"/>
    <property type="evidence" value="ECO:0007669"/>
    <property type="project" value="InterPro"/>
</dbReference>
<feature type="compositionally biased region" description="Polar residues" evidence="4">
    <location>
        <begin position="374"/>
        <end position="390"/>
    </location>
</feature>
<feature type="region of interest" description="Disordered" evidence="4">
    <location>
        <begin position="292"/>
        <end position="315"/>
    </location>
</feature>
<feature type="region of interest" description="Disordered" evidence="4">
    <location>
        <begin position="362"/>
        <end position="393"/>
    </location>
</feature>
<sequence>MATPATVAATVSLVPGAGGPPAAQLQIQPGQPQRQQLNGTAGVVEKTELSQKQQPSEKPVEDMPPLQPLARPINNRIDPAHIPRPDWSEQITSVYGKRVETDKAGACPPSPPGFYTAIDKGCCSCRFMRSTLNQVPAFSHSLELSRLPFAMIVTPFAAQPATEEPVPLVDMRASEQQQGASSYYMGPSAKGGHGGDEAAEEESPFYGGYFDVEELDAENVDAQTGSGSAKDKAARAEGGIVRCSNCMAYISPFMTWASNSTHCVCNLCGTSFELPAFYLTLLNQYRSGLHGNNGGIGTAGSEADRRRPGGSGGRRLELWKGSVDFVAPTAFAAASKLSQLQRKRREHLHVLKLGQQETSRQLQLRQQHLAEQHAATQQDMASPQQQQIQHGSWGGGVQSTFAAQADAHALSHVSLDSSSMRPCLVLVLDATAASLTTGLAHAVVAGLVQVLQEVCLQVDICLMLVADRIYFVPNYGGKQAPQQEPGEHQPRRSQALHLLVVDDIMDPFLPAPVEQCFFRPEDREQLLWAVSLLPSALNCCVNTSQTSAANAALKVAVDMIAERSAGGMVEMFYCAMPDIGIGALKHSTVASKEASKPTEIHQQDFYNAIITQCFAACICVDVFACPPPNLILELQSLGFPAQQTGGDIRFVPEFCASRDKEWVAAEMRRIFTSCFYFDVEFKLRLSKGLSVDRILVSFSGARSLVDQGTFRLPRLSAQSTILFQLKHTEQLEAQRNVFAQSVCAYTPMHPSKKVPNRRLLRVHSLSLPVTFSLASLFRFAEVDATIFLMARTCAKMELHQEPQWREKIVKNLVEILTAYRMNCASSSSEGQLILPDSLKLLPVYLQALFKHAAFRQSTVDPQVRLHQLLQFLRMSMSEFSTHIYPRLCLLHKSYIQPPTSKERKALEKMGEYSGVGDFVWMPHSLPASGTHILSDGVYMCDAGSYVMLYIGQHVRREYIIDLFGFDAKLDERVALELRLQNVEGTAGARVLRVMDQLRFEKFDAPFIPLRIVVPKSLDETRLLTHLIEDPLSGDGSYVDFLCDLHKRVHARMEDN</sequence>
<dbReference type="GO" id="GO:0090110">
    <property type="term" value="P:COPII-coated vesicle cargo loading"/>
    <property type="evidence" value="ECO:0007669"/>
    <property type="project" value="TreeGrafter"/>
</dbReference>
<dbReference type="Proteomes" id="UP000515125">
    <property type="component" value="Unplaced"/>
</dbReference>
<gene>
    <name evidence="10" type="primary">LOC34623550</name>
</gene>
<dbReference type="Pfam" id="PF08033">
    <property type="entry name" value="Sec23_BS"/>
    <property type="match status" value="1"/>
</dbReference>
<evidence type="ECO:0000259" key="5">
    <source>
        <dbReference type="Pfam" id="PF04810"/>
    </source>
</evidence>
<accession>A0A6P6S1H6</accession>
<dbReference type="AlphaFoldDB" id="A0A6P6S1H6"/>
<dbReference type="GO" id="GO:0070971">
    <property type="term" value="C:endoplasmic reticulum exit site"/>
    <property type="evidence" value="ECO:0007669"/>
    <property type="project" value="TreeGrafter"/>
</dbReference>
<dbReference type="Gene3D" id="2.60.40.1670">
    <property type="entry name" value="beta-sandwich domain of Sec23/24"/>
    <property type="match status" value="2"/>
</dbReference>
<dbReference type="GO" id="GO:0000149">
    <property type="term" value="F:SNARE binding"/>
    <property type="evidence" value="ECO:0007669"/>
    <property type="project" value="TreeGrafter"/>
</dbReference>
<dbReference type="InterPro" id="IPR036175">
    <property type="entry name" value="Sec23/24_helical_dom_sf"/>
</dbReference>
<dbReference type="SUPFAM" id="SSF53300">
    <property type="entry name" value="vWA-like"/>
    <property type="match status" value="1"/>
</dbReference>
<dbReference type="Gene3D" id="3.40.20.10">
    <property type="entry name" value="Severin"/>
    <property type="match status" value="1"/>
</dbReference>
<feature type="domain" description="Zinc finger Sec23/Sec24-type" evidence="5">
    <location>
        <begin position="240"/>
        <end position="278"/>
    </location>
</feature>
<dbReference type="InterPro" id="IPR029006">
    <property type="entry name" value="ADF-H/Gelsolin-like_dom_sf"/>
</dbReference>
<feature type="domain" description="Sec23/Sec24 trunk" evidence="6">
    <location>
        <begin position="421"/>
        <end position="671"/>
    </location>
</feature>
<feature type="domain" description="Sec23/Sec24 beta-sandwich" evidence="8">
    <location>
        <begin position="677"/>
        <end position="770"/>
    </location>
</feature>
<dbReference type="InterPro" id="IPR006900">
    <property type="entry name" value="Sec23/24_helical_dom"/>
</dbReference>
<dbReference type="SUPFAM" id="SSF81811">
    <property type="entry name" value="Helical domain of Sec23/24"/>
    <property type="match status" value="1"/>
</dbReference>
<keyword evidence="2" id="KW-0813">Transport</keyword>
<dbReference type="InterPro" id="IPR006896">
    <property type="entry name" value="Sec23/24_trunk_dom"/>
</dbReference>
<dbReference type="InterPro" id="IPR036174">
    <property type="entry name" value="Znf_Sec23_Sec24_sf"/>
</dbReference>
<dbReference type="InterPro" id="IPR036465">
    <property type="entry name" value="vWFA_dom_sf"/>
</dbReference>
<dbReference type="Gene3D" id="1.20.120.730">
    <property type="entry name" value="Sec23/Sec24 helical domain"/>
    <property type="match status" value="1"/>
</dbReference>
<dbReference type="Gene3D" id="3.40.50.410">
    <property type="entry name" value="von Willebrand factor, type A domain"/>
    <property type="match status" value="1"/>
</dbReference>
<evidence type="ECO:0000256" key="4">
    <source>
        <dbReference type="SAM" id="MobiDB-lite"/>
    </source>
</evidence>
<evidence type="ECO:0000259" key="8">
    <source>
        <dbReference type="Pfam" id="PF08033"/>
    </source>
</evidence>
<dbReference type="PANTHER" id="PTHR13803">
    <property type="entry name" value="SEC24-RELATED PROTEIN"/>
    <property type="match status" value="1"/>
</dbReference>
<evidence type="ECO:0000313" key="10">
    <source>
        <dbReference type="RefSeq" id="XP_026193170.1"/>
    </source>
</evidence>
<dbReference type="SUPFAM" id="SSF81995">
    <property type="entry name" value="beta-sandwich domain of Sec23/24"/>
    <property type="match status" value="1"/>
</dbReference>
<comment type="similarity">
    <text evidence="1">Belongs to the SEC23/SEC24 family. SEC24 subfamily.</text>
</comment>
<dbReference type="GeneID" id="34623550"/>
<evidence type="ECO:0000256" key="3">
    <source>
        <dbReference type="ARBA" id="ARBA00022927"/>
    </source>
</evidence>
<dbReference type="InterPro" id="IPR006895">
    <property type="entry name" value="Znf_Sec23_Sec24"/>
</dbReference>
<dbReference type="OrthoDB" id="49016at2759"/>
<evidence type="ECO:0000256" key="2">
    <source>
        <dbReference type="ARBA" id="ARBA00022448"/>
    </source>
</evidence>
<reference evidence="10" key="1">
    <citation type="submission" date="2025-08" db="UniProtKB">
        <authorList>
            <consortium name="RefSeq"/>
        </authorList>
    </citation>
    <scope>IDENTIFICATION</scope>
</reference>
<dbReference type="Pfam" id="PF04810">
    <property type="entry name" value="zf-Sec23_Sec24"/>
    <property type="match status" value="1"/>
</dbReference>
<keyword evidence="9" id="KW-1185">Reference proteome</keyword>
<evidence type="ECO:0000259" key="6">
    <source>
        <dbReference type="Pfam" id="PF04811"/>
    </source>
</evidence>
<feature type="region of interest" description="Disordered" evidence="4">
    <location>
        <begin position="15"/>
        <end position="65"/>
    </location>
</feature>
<dbReference type="GO" id="GO:0006886">
    <property type="term" value="P:intracellular protein transport"/>
    <property type="evidence" value="ECO:0007669"/>
    <property type="project" value="InterPro"/>
</dbReference>
<dbReference type="SUPFAM" id="SSF82919">
    <property type="entry name" value="Zn-finger domain of Sec23/24"/>
    <property type="match status" value="1"/>
</dbReference>
<feature type="compositionally biased region" description="Low complexity" evidence="4">
    <location>
        <begin position="20"/>
        <end position="39"/>
    </location>
</feature>
<evidence type="ECO:0000256" key="1">
    <source>
        <dbReference type="ARBA" id="ARBA00008334"/>
    </source>
</evidence>
<dbReference type="GO" id="GO:0030127">
    <property type="term" value="C:COPII vesicle coat"/>
    <property type="evidence" value="ECO:0007669"/>
    <property type="project" value="InterPro"/>
</dbReference>
<dbReference type="RefSeq" id="XP_026193170.1">
    <property type="nucleotide sequence ID" value="XM_026337385.1"/>
</dbReference>
<protein>
    <submittedName>
        <fullName evidence="10">Protein transport protein Sec24-like CEF</fullName>
    </submittedName>
</protein>
<feature type="domain" description="Sec23/Sec24 helical" evidence="7">
    <location>
        <begin position="783"/>
        <end position="879"/>
    </location>
</feature>
<evidence type="ECO:0000313" key="9">
    <source>
        <dbReference type="Proteomes" id="UP000515125"/>
    </source>
</evidence>
<feature type="region of interest" description="Disordered" evidence="4">
    <location>
        <begin position="180"/>
        <end position="200"/>
    </location>
</feature>